<proteinExistence type="predicted"/>
<feature type="active site" evidence="1">
    <location>
        <position position="282"/>
    </location>
</feature>
<keyword evidence="2" id="KW-0067">ATP-binding</keyword>
<evidence type="ECO:0000256" key="2">
    <source>
        <dbReference type="PIRSR" id="PIRSR640198-2"/>
    </source>
</evidence>
<comment type="caution">
    <text evidence="4">The sequence shown here is derived from an EMBL/GenBank/DDBJ whole genome shotgun (WGS) entry which is preliminary data.</text>
</comment>
<protein>
    <submittedName>
        <fullName evidence="4">Fido domain-containing protein</fullName>
    </submittedName>
</protein>
<dbReference type="InterPro" id="IPR003812">
    <property type="entry name" value="Fido"/>
</dbReference>
<dbReference type="RefSeq" id="XP_060284863.1">
    <property type="nucleotide sequence ID" value="XM_060424104.1"/>
</dbReference>
<dbReference type="GO" id="GO:0005524">
    <property type="term" value="F:ATP binding"/>
    <property type="evidence" value="ECO:0007669"/>
    <property type="project" value="UniProtKB-KW"/>
</dbReference>
<keyword evidence="2" id="KW-0547">Nucleotide-binding</keyword>
<dbReference type="SUPFAM" id="SSF140931">
    <property type="entry name" value="Fic-like"/>
    <property type="match status" value="1"/>
</dbReference>
<sequence>MATSLVRRMSSVSVPLASEGQKLLAKIYAPFANLKKDSPEYKELALSGRVWEEYHQPADSQRQGYTRLQKECITLLHEIDSLKESMKLPVISVAKSLVVEYAHQSVQIEDNRLRLGDGGKIDDFLASDFLKHYDLSSMSAGELSQTDIPNVTFLLPAAEPTQVVELRNHIVASHWVAATASDRQGTAGLSERELHYLSAVTIKGTASDVLYSHGWGNRVELGGYRSTPISVRGNPMRIFPYHDEVPALMQRLFQWRDKVHNEKLLHPLIVACQATAYLSHIHPFPDGNGCVARMFMQDYVLRQGYGR</sequence>
<dbReference type="InterPro" id="IPR036597">
    <property type="entry name" value="Fido-like_dom_sf"/>
</dbReference>
<evidence type="ECO:0000313" key="4">
    <source>
        <dbReference type="EMBL" id="KAK1768650.1"/>
    </source>
</evidence>
<organism evidence="4 5">
    <name type="scientific">Phialemonium atrogriseum</name>
    <dbReference type="NCBI Taxonomy" id="1093897"/>
    <lineage>
        <taxon>Eukaryota</taxon>
        <taxon>Fungi</taxon>
        <taxon>Dikarya</taxon>
        <taxon>Ascomycota</taxon>
        <taxon>Pezizomycotina</taxon>
        <taxon>Sordariomycetes</taxon>
        <taxon>Sordariomycetidae</taxon>
        <taxon>Cephalothecales</taxon>
        <taxon>Cephalothecaceae</taxon>
        <taxon>Phialemonium</taxon>
    </lineage>
</organism>
<dbReference type="PANTHER" id="PTHR13504">
    <property type="entry name" value="FIDO DOMAIN-CONTAINING PROTEIN DDB_G0283145"/>
    <property type="match status" value="1"/>
</dbReference>
<reference evidence="4" key="1">
    <citation type="submission" date="2023-06" db="EMBL/GenBank/DDBJ databases">
        <title>Genome-scale phylogeny and comparative genomics of the fungal order Sordariales.</title>
        <authorList>
            <consortium name="Lawrence Berkeley National Laboratory"/>
            <person name="Hensen N."/>
            <person name="Bonometti L."/>
            <person name="Westerberg I."/>
            <person name="Brannstrom I.O."/>
            <person name="Guillou S."/>
            <person name="Cros-Aarteil S."/>
            <person name="Calhoun S."/>
            <person name="Haridas S."/>
            <person name="Kuo A."/>
            <person name="Mondo S."/>
            <person name="Pangilinan J."/>
            <person name="Riley R."/>
            <person name="Labutti K."/>
            <person name="Andreopoulos B."/>
            <person name="Lipzen A."/>
            <person name="Chen C."/>
            <person name="Yanf M."/>
            <person name="Daum C."/>
            <person name="Ng V."/>
            <person name="Clum A."/>
            <person name="Steindorff A."/>
            <person name="Ohm R."/>
            <person name="Martin F."/>
            <person name="Silar P."/>
            <person name="Natvig D."/>
            <person name="Lalanne C."/>
            <person name="Gautier V."/>
            <person name="Ament-Velasquez S.L."/>
            <person name="Kruys A."/>
            <person name="Hutchinson M.I."/>
            <person name="Powell A.J."/>
            <person name="Barry K."/>
            <person name="Miller A.N."/>
            <person name="Grigoriev I.V."/>
            <person name="Debuchy R."/>
            <person name="Gladieux P."/>
            <person name="Thoren M.H."/>
            <person name="Johannesson H."/>
        </authorList>
    </citation>
    <scope>NUCLEOTIDE SEQUENCE</scope>
    <source>
        <strain evidence="4">8032-3</strain>
    </source>
</reference>
<name>A0AAJ0C1X9_9PEZI</name>
<dbReference type="Gene3D" id="1.10.3290.10">
    <property type="entry name" value="Fido-like domain"/>
    <property type="match status" value="1"/>
</dbReference>
<gene>
    <name evidence="4" type="ORF">QBC33DRAFT_386041</name>
</gene>
<dbReference type="PANTHER" id="PTHR13504:SF38">
    <property type="entry name" value="FIDO DOMAIN-CONTAINING PROTEIN"/>
    <property type="match status" value="1"/>
</dbReference>
<evidence type="ECO:0000259" key="3">
    <source>
        <dbReference type="PROSITE" id="PS51459"/>
    </source>
</evidence>
<dbReference type="EMBL" id="MU839005">
    <property type="protein sequence ID" value="KAK1768650.1"/>
    <property type="molecule type" value="Genomic_DNA"/>
</dbReference>
<dbReference type="Pfam" id="PF02661">
    <property type="entry name" value="Fic"/>
    <property type="match status" value="1"/>
</dbReference>
<feature type="domain" description="Fido" evidence="3">
    <location>
        <begin position="189"/>
        <end position="307"/>
    </location>
</feature>
<dbReference type="AlphaFoldDB" id="A0AAJ0C1X9"/>
<dbReference type="PROSITE" id="PS51459">
    <property type="entry name" value="FIDO"/>
    <property type="match status" value="1"/>
</dbReference>
<accession>A0AAJ0C1X9</accession>
<keyword evidence="5" id="KW-1185">Reference proteome</keyword>
<dbReference type="Proteomes" id="UP001244011">
    <property type="component" value="Unassembled WGS sequence"/>
</dbReference>
<evidence type="ECO:0000313" key="5">
    <source>
        <dbReference type="Proteomes" id="UP001244011"/>
    </source>
</evidence>
<dbReference type="GeneID" id="85307291"/>
<feature type="binding site" evidence="2">
    <location>
        <begin position="286"/>
        <end position="293"/>
    </location>
    <ligand>
        <name>ATP</name>
        <dbReference type="ChEBI" id="CHEBI:30616"/>
    </ligand>
</feature>
<dbReference type="InterPro" id="IPR040198">
    <property type="entry name" value="Fido_containing"/>
</dbReference>
<evidence type="ECO:0000256" key="1">
    <source>
        <dbReference type="PIRSR" id="PIRSR640198-1"/>
    </source>
</evidence>